<dbReference type="EMBL" id="QHKO01000001">
    <property type="protein sequence ID" value="RAL25459.1"/>
    <property type="molecule type" value="Genomic_DNA"/>
</dbReference>
<comment type="caution">
    <text evidence="3">The sequence shown here is derived from an EMBL/GenBank/DDBJ whole genome shotgun (WGS) entry which is preliminary data.</text>
</comment>
<protein>
    <recommendedName>
        <fullName evidence="5">ResB-like domain-containing protein</fullName>
    </recommendedName>
</protein>
<dbReference type="OrthoDB" id="5511024at2"/>
<keyword evidence="2" id="KW-0472">Membrane</keyword>
<gene>
    <name evidence="3" type="ORF">DL240_04405</name>
</gene>
<feature type="transmembrane region" description="Helical" evidence="2">
    <location>
        <begin position="60"/>
        <end position="81"/>
    </location>
</feature>
<accession>A0A328CE94</accession>
<keyword evidence="4" id="KW-1185">Reference proteome</keyword>
<evidence type="ECO:0000313" key="3">
    <source>
        <dbReference type="EMBL" id="RAL25459.1"/>
    </source>
</evidence>
<evidence type="ECO:0000256" key="2">
    <source>
        <dbReference type="SAM" id="Phobius"/>
    </source>
</evidence>
<feature type="transmembrane region" description="Helical" evidence="2">
    <location>
        <begin position="36"/>
        <end position="53"/>
    </location>
</feature>
<evidence type="ECO:0000313" key="4">
    <source>
        <dbReference type="Proteomes" id="UP000249169"/>
    </source>
</evidence>
<evidence type="ECO:0008006" key="5">
    <source>
        <dbReference type="Google" id="ProtNLM"/>
    </source>
</evidence>
<feature type="compositionally biased region" description="Acidic residues" evidence="1">
    <location>
        <begin position="302"/>
        <end position="316"/>
    </location>
</feature>
<dbReference type="AlphaFoldDB" id="A0A328CE94"/>
<name>A0A328CE94_9DELT</name>
<reference evidence="3 4" key="1">
    <citation type="submission" date="2018-05" db="EMBL/GenBank/DDBJ databases">
        <title>Lujinxingia marina gen. nov. sp. nov., a new facultative anaerobic member of the class Deltaproteobacteria, and proposal of Lujinxingaceae fam. nov.</title>
        <authorList>
            <person name="Li C.-M."/>
        </authorList>
    </citation>
    <scope>NUCLEOTIDE SEQUENCE [LARGE SCALE GENOMIC DNA]</scope>
    <source>
        <strain evidence="3 4">B210</strain>
    </source>
</reference>
<keyword evidence="2" id="KW-0812">Transmembrane</keyword>
<organism evidence="3 4">
    <name type="scientific">Lujinxingia litoralis</name>
    <dbReference type="NCBI Taxonomy" id="2211119"/>
    <lineage>
        <taxon>Bacteria</taxon>
        <taxon>Deltaproteobacteria</taxon>
        <taxon>Bradymonadales</taxon>
        <taxon>Lujinxingiaceae</taxon>
        <taxon>Lujinxingia</taxon>
    </lineage>
</organism>
<dbReference type="RefSeq" id="WP_111728631.1">
    <property type="nucleotide sequence ID" value="NZ_QHKO01000001.1"/>
</dbReference>
<dbReference type="Proteomes" id="UP000249169">
    <property type="component" value="Unassembled WGS sequence"/>
</dbReference>
<keyword evidence="2" id="KW-1133">Transmembrane helix</keyword>
<evidence type="ECO:0000256" key="1">
    <source>
        <dbReference type="SAM" id="MobiDB-lite"/>
    </source>
</evidence>
<proteinExistence type="predicted"/>
<feature type="region of interest" description="Disordered" evidence="1">
    <location>
        <begin position="296"/>
        <end position="316"/>
    </location>
</feature>
<sequence>MASAALVLGGLLALYAAAGAPGWAQAGPMPSVASALAIVLVVALGSLALGWTLRKRGSALGTLAALAMVVGFGLLTGAWLLGHGRLPVGTLVLPMHQTLQTYKVQQGNRRVDVMLPLRMTLESVVLGREPAANIALSRIGESGVPAQRLGPGQSVDVSGLRFAFVGLVPQTDVYRAVVRSQAENTIPAAGVVGDTLNLAIGGEGYEVITTTANYLDALGPAVQLEDARGQRFWVFEEPADARTPGFEHGLWLEELQEVPAAVIQVSPVRPFGMLGAGAGLCVTGFLLMCVAGIGGGGRRHEDDEEHADASDDEGEP</sequence>
<feature type="transmembrane region" description="Helical" evidence="2">
    <location>
        <begin position="271"/>
        <end position="293"/>
    </location>
</feature>